<keyword evidence="2" id="KW-1185">Reference proteome</keyword>
<organism evidence="1 2">
    <name type="scientific">Lasiodiplodia mahajangana</name>
    <dbReference type="NCBI Taxonomy" id="1108764"/>
    <lineage>
        <taxon>Eukaryota</taxon>
        <taxon>Fungi</taxon>
        <taxon>Dikarya</taxon>
        <taxon>Ascomycota</taxon>
        <taxon>Pezizomycotina</taxon>
        <taxon>Dothideomycetes</taxon>
        <taxon>Dothideomycetes incertae sedis</taxon>
        <taxon>Botryosphaeriales</taxon>
        <taxon>Botryosphaeriaceae</taxon>
        <taxon>Lasiodiplodia</taxon>
    </lineage>
</organism>
<evidence type="ECO:0000313" key="2">
    <source>
        <dbReference type="Proteomes" id="UP001153332"/>
    </source>
</evidence>
<reference evidence="1" key="1">
    <citation type="submission" date="2022-12" db="EMBL/GenBank/DDBJ databases">
        <title>Genome Sequence of Lasiodiplodia mahajangana.</title>
        <authorList>
            <person name="Buettner E."/>
        </authorList>
    </citation>
    <scope>NUCLEOTIDE SEQUENCE</scope>
    <source>
        <strain evidence="1">VT137</strain>
    </source>
</reference>
<proteinExistence type="predicted"/>
<sequence>MEDGHRWKRRRLDRTEVAETTTNGSDPFTCTRGLNRGRTLLNIDTHEVTSRVSEIARVETNDLAGTSSVCYGMLENLPITSIPKAAIVNSPTLVPAYLHENGIVQRTSDGACVGKLEDRALQCLFKLDDEDGVHIQLMLKTVTYPSDRTRRESLLALAFAIIYGPEDLGDDVGDFLDRCYYVLQDPFSCHDKFTLSNSLRALETAGDLHEWPQPAALKTELHQHQKQALRFFIMRESLENVNHIWQPRPLRDTSLTYVNVITGSHQNVSPPAWNGGILADEMGLGKTLQMISLIAADRELQQQPREPRYSSAANSHRTTIVVVPLSLLSVWEYQLRCHLRPSTLSWGRHHGRSRLTSGVGSAYPDIILTTYQTVQAEYKHDSGRDSMLFQHRWRRIILDEAHIIRHRTVTSSAISALAAVSRWAITGTPIQNSFADIGGLLRFLRFPPYDNPRSFDEDIIEFFRRGDIDEGARRLKALCRPIMIRRPKTVIVLPTRQDLIKTAEFSDGEKRQYQKIENSLRELPNDAAPYPSDAHLSMSAIQLINKLRLFCNLGVCSITAPSVDEQTIVTTPESEGSTRTVVASELALGGMACGGCDEIIDRPDMLSAAVISPYAYYSDCCKLYCSSCASLSNYQTTMQSSCCKGTPCALQPLSPNMVQQAGNGQLPLDSHPAETSKVRALVREIKSCLQEKSVVFSFWTSSLSLVQKALSAAGIRCVRIDGSISLARREMVIQEFREDEEIKVILATISCGGVGLDLTAASRVHLLEPQWNPAVEEQALSRVHRMGQRRPVVTMRYVMKDSIEESVASVKGQKQLLVELLPQTAQRENIDE</sequence>
<gene>
    <name evidence="1" type="ORF">O1611_g2809</name>
</gene>
<dbReference type="EMBL" id="JAPUUL010000417">
    <property type="protein sequence ID" value="KAJ8130818.1"/>
    <property type="molecule type" value="Genomic_DNA"/>
</dbReference>
<dbReference type="Proteomes" id="UP001153332">
    <property type="component" value="Unassembled WGS sequence"/>
</dbReference>
<comment type="caution">
    <text evidence="1">The sequence shown here is derived from an EMBL/GenBank/DDBJ whole genome shotgun (WGS) entry which is preliminary data.</text>
</comment>
<protein>
    <submittedName>
        <fullName evidence="1">Uncharacterized protein</fullName>
    </submittedName>
</protein>
<evidence type="ECO:0000313" key="1">
    <source>
        <dbReference type="EMBL" id="KAJ8130818.1"/>
    </source>
</evidence>
<name>A0ACC2JTI4_9PEZI</name>
<accession>A0ACC2JTI4</accession>